<dbReference type="EMBL" id="KB456270">
    <property type="protein sequence ID" value="EMF09042.1"/>
    <property type="molecule type" value="Genomic_DNA"/>
</dbReference>
<feature type="compositionally biased region" description="Polar residues" evidence="1">
    <location>
        <begin position="164"/>
        <end position="188"/>
    </location>
</feature>
<dbReference type="PANTHER" id="PTHR35006">
    <property type="entry name" value="GLYOXALASE FAMILY PROTEIN (AFU_ORTHOLOGUE AFUA_5G14830)"/>
    <property type="match status" value="1"/>
</dbReference>
<feature type="compositionally biased region" description="Low complexity" evidence="1">
    <location>
        <begin position="248"/>
        <end position="260"/>
    </location>
</feature>
<feature type="compositionally biased region" description="Polar residues" evidence="1">
    <location>
        <begin position="472"/>
        <end position="481"/>
    </location>
</feature>
<feature type="compositionally biased region" description="Basic and acidic residues" evidence="1">
    <location>
        <begin position="441"/>
        <end position="454"/>
    </location>
</feature>
<evidence type="ECO:0000259" key="2">
    <source>
        <dbReference type="PROSITE" id="PS51819"/>
    </source>
</evidence>
<dbReference type="PANTHER" id="PTHR35006:SF3">
    <property type="entry name" value="GLYOXALASE FAMILY PROTEIN (AFU_ORTHOLOGUE AFUA_3G06020)"/>
    <property type="match status" value="1"/>
</dbReference>
<dbReference type="OMA" id="RNEECEC"/>
<feature type="region of interest" description="Disordered" evidence="1">
    <location>
        <begin position="145"/>
        <end position="207"/>
    </location>
</feature>
<dbReference type="STRING" id="692275.M3CY96"/>
<feature type="region of interest" description="Disordered" evidence="1">
    <location>
        <begin position="239"/>
        <end position="313"/>
    </location>
</feature>
<organism evidence="3 4">
    <name type="scientific">Sphaerulina musiva (strain SO2202)</name>
    <name type="common">Poplar stem canker fungus</name>
    <name type="synonym">Septoria musiva</name>
    <dbReference type="NCBI Taxonomy" id="692275"/>
    <lineage>
        <taxon>Eukaryota</taxon>
        <taxon>Fungi</taxon>
        <taxon>Dikarya</taxon>
        <taxon>Ascomycota</taxon>
        <taxon>Pezizomycotina</taxon>
        <taxon>Dothideomycetes</taxon>
        <taxon>Dothideomycetidae</taxon>
        <taxon>Mycosphaerellales</taxon>
        <taxon>Mycosphaerellaceae</taxon>
        <taxon>Sphaerulina</taxon>
    </lineage>
</organism>
<feature type="compositionally biased region" description="Low complexity" evidence="1">
    <location>
        <begin position="515"/>
        <end position="527"/>
    </location>
</feature>
<dbReference type="AlphaFoldDB" id="M3CY96"/>
<evidence type="ECO:0000256" key="1">
    <source>
        <dbReference type="SAM" id="MobiDB-lite"/>
    </source>
</evidence>
<name>M3CY96_SPHMS</name>
<dbReference type="eggNOG" id="ENOG502S8NQ">
    <property type="taxonomic scope" value="Eukaryota"/>
</dbReference>
<evidence type="ECO:0000313" key="3">
    <source>
        <dbReference type="EMBL" id="EMF09042.1"/>
    </source>
</evidence>
<dbReference type="Proteomes" id="UP000016931">
    <property type="component" value="Unassembled WGS sequence"/>
</dbReference>
<evidence type="ECO:0000313" key="4">
    <source>
        <dbReference type="Proteomes" id="UP000016931"/>
    </source>
</evidence>
<feature type="compositionally biased region" description="Basic and acidic residues" evidence="1">
    <location>
        <begin position="620"/>
        <end position="639"/>
    </location>
</feature>
<dbReference type="GeneID" id="27904245"/>
<feature type="compositionally biased region" description="Basic and acidic residues" evidence="1">
    <location>
        <begin position="406"/>
        <end position="415"/>
    </location>
</feature>
<feature type="compositionally biased region" description="Basic and acidic residues" evidence="1">
    <location>
        <begin position="528"/>
        <end position="538"/>
    </location>
</feature>
<reference evidence="3 4" key="1">
    <citation type="journal article" date="2012" name="PLoS Pathog.">
        <title>Diverse lifestyles and strategies of plant pathogenesis encoded in the genomes of eighteen Dothideomycetes fungi.</title>
        <authorList>
            <person name="Ohm R.A."/>
            <person name="Feau N."/>
            <person name="Henrissat B."/>
            <person name="Schoch C.L."/>
            <person name="Horwitz B.A."/>
            <person name="Barry K.W."/>
            <person name="Condon B.J."/>
            <person name="Copeland A.C."/>
            <person name="Dhillon B."/>
            <person name="Glaser F."/>
            <person name="Hesse C.N."/>
            <person name="Kosti I."/>
            <person name="LaButti K."/>
            <person name="Lindquist E.A."/>
            <person name="Lucas S."/>
            <person name="Salamov A.A."/>
            <person name="Bradshaw R.E."/>
            <person name="Ciuffetti L."/>
            <person name="Hamelin R.C."/>
            <person name="Kema G.H.J."/>
            <person name="Lawrence C."/>
            <person name="Scott J.A."/>
            <person name="Spatafora J.W."/>
            <person name="Turgeon B.G."/>
            <person name="de Wit P.J.G.M."/>
            <person name="Zhong S."/>
            <person name="Goodwin S.B."/>
            <person name="Grigoriev I.V."/>
        </authorList>
    </citation>
    <scope>NUCLEOTIDE SEQUENCE [LARGE SCALE GENOMIC DNA]</scope>
    <source>
        <strain evidence="3 4">SO2202</strain>
    </source>
</reference>
<accession>M3CY96</accession>
<dbReference type="RefSeq" id="XP_016757163.1">
    <property type="nucleotide sequence ID" value="XM_016907108.1"/>
</dbReference>
<feature type="domain" description="VOC" evidence="2">
    <location>
        <begin position="2"/>
        <end position="119"/>
    </location>
</feature>
<protein>
    <recommendedName>
        <fullName evidence="2">VOC domain-containing protein</fullName>
    </recommendedName>
</protein>
<gene>
    <name evidence="3" type="ORF">SEPMUDRAFT_151893</name>
</gene>
<sequence length="656" mass="71141">MPVSHLGLTVTHIPSATSFYLAALQPLGYRFIGHQGNSIGLGVDSADFFITQAHINTRPSPNHIAFLAENRNVVRDCYSAALHAGGRPSGAPNYRNEDCTCFNAAVEDHDGNTIEFIFRQPHTAGAGCGEAAPAENDHVQKWREGVEDEDVEEDAHSVAKSMGSKASTAKSRLQTAMSLAKSTSQSVKSGAPPQGVSGGTTTPSSSGFSSKAILGTALGAAAGAALMFALTREEAKNAKEEADHLAFMSSRSTPRSMPPMHESQPTPPPPRAETMPPSLPALSQAPKSEFKDSRRLHHNYSTTESAYSRPVPRSTQAMRMIQETGHNDDGEIYENLPRYTHLRPHPTRSHTVDGSTEYLPEYIPAKSNAGSRIKRASTLPIDDEVDRPDYYLEAPKSTVSKHSSRHGSDRDDHKSSVSKHSSRHGSDKDDHKSSVSHRSRASVEDAERLKRHDSGISVHSSRSHRDRGSEAGTRSSASTIRPSRRASDSIPFPPPPIGNHAPSHASRAGSSCYHPAAISLPPSAASSSREDPDVEVKPSKSRRSKSPPPVPAKPYIHERDSVLQSWENFEAEDSDGLGDVKTVLPEDSISCVDLSRPRRHRRSHHHSSKHSSSGRHSRSGRSEAASERTVRPAEKERKGSLLGIPIRSKDGRFSFV</sequence>
<feature type="compositionally biased region" description="Basic and acidic residues" evidence="1">
    <location>
        <begin position="647"/>
        <end position="656"/>
    </location>
</feature>
<dbReference type="SUPFAM" id="SSF54593">
    <property type="entry name" value="Glyoxalase/Bleomycin resistance protein/Dihydroxybiphenyl dioxygenase"/>
    <property type="match status" value="1"/>
</dbReference>
<dbReference type="OrthoDB" id="10249419at2759"/>
<feature type="compositionally biased region" description="Basic and acidic residues" evidence="1">
    <location>
        <begin position="424"/>
        <end position="433"/>
    </location>
</feature>
<dbReference type="Gene3D" id="3.10.180.10">
    <property type="entry name" value="2,3-Dihydroxybiphenyl 1,2-Dioxygenase, domain 1"/>
    <property type="match status" value="1"/>
</dbReference>
<dbReference type="HOGENOM" id="CLU_452845_0_0_1"/>
<feature type="compositionally biased region" description="Basic residues" evidence="1">
    <location>
        <begin position="597"/>
        <end position="619"/>
    </location>
</feature>
<dbReference type="InterPro" id="IPR029068">
    <property type="entry name" value="Glyas_Bleomycin-R_OHBP_Dase"/>
</dbReference>
<dbReference type="PROSITE" id="PS51819">
    <property type="entry name" value="VOC"/>
    <property type="match status" value="1"/>
</dbReference>
<keyword evidence="4" id="KW-1185">Reference proteome</keyword>
<proteinExistence type="predicted"/>
<dbReference type="InterPro" id="IPR037523">
    <property type="entry name" value="VOC_core"/>
</dbReference>
<feature type="region of interest" description="Disordered" evidence="1">
    <location>
        <begin position="387"/>
        <end position="656"/>
    </location>
</feature>